<feature type="transmembrane region" description="Helical" evidence="5">
    <location>
        <begin position="174"/>
        <end position="194"/>
    </location>
</feature>
<comment type="subcellular location">
    <subcellularLocation>
        <location evidence="1">Membrane</location>
        <topology evidence="1">Multi-pass membrane protein</topology>
    </subcellularLocation>
</comment>
<dbReference type="InterPro" id="IPR011701">
    <property type="entry name" value="MFS"/>
</dbReference>
<feature type="domain" description="Major facilitator superfamily (MFS) profile" evidence="6">
    <location>
        <begin position="15"/>
        <end position="460"/>
    </location>
</feature>
<keyword evidence="4 5" id="KW-0472">Membrane</keyword>
<dbReference type="PROSITE" id="PS50850">
    <property type="entry name" value="MFS"/>
    <property type="match status" value="1"/>
</dbReference>
<dbReference type="InterPro" id="IPR020846">
    <property type="entry name" value="MFS_dom"/>
</dbReference>
<dbReference type="SUPFAM" id="SSF103473">
    <property type="entry name" value="MFS general substrate transporter"/>
    <property type="match status" value="1"/>
</dbReference>
<feature type="transmembrane region" description="Helical" evidence="5">
    <location>
        <begin position="206"/>
        <end position="224"/>
    </location>
</feature>
<evidence type="ECO:0000256" key="2">
    <source>
        <dbReference type="ARBA" id="ARBA00022692"/>
    </source>
</evidence>
<dbReference type="PANTHER" id="PTHR42718">
    <property type="entry name" value="MAJOR FACILITATOR SUPERFAMILY MULTIDRUG TRANSPORTER MFSC"/>
    <property type="match status" value="1"/>
</dbReference>
<evidence type="ECO:0000313" key="7">
    <source>
        <dbReference type="EMBL" id="SAL00329.1"/>
    </source>
</evidence>
<dbReference type="STRING" id="1777138.AWB77_06114"/>
<keyword evidence="2 5" id="KW-0812">Transmembrane</keyword>
<evidence type="ECO:0000256" key="3">
    <source>
        <dbReference type="ARBA" id="ARBA00022989"/>
    </source>
</evidence>
<dbReference type="Gene3D" id="1.20.1250.20">
    <property type="entry name" value="MFS general substrate transporter like domains"/>
    <property type="match status" value="1"/>
</dbReference>
<proteinExistence type="predicted"/>
<feature type="transmembrane region" description="Helical" evidence="5">
    <location>
        <begin position="113"/>
        <end position="133"/>
    </location>
</feature>
<protein>
    <submittedName>
        <fullName evidence="7">MFS transporter</fullName>
    </submittedName>
</protein>
<dbReference type="Pfam" id="PF07690">
    <property type="entry name" value="MFS_1"/>
    <property type="match status" value="1"/>
</dbReference>
<feature type="transmembrane region" description="Helical" evidence="5">
    <location>
        <begin position="341"/>
        <end position="360"/>
    </location>
</feature>
<keyword evidence="3 5" id="KW-1133">Transmembrane helix</keyword>
<feature type="transmembrane region" description="Helical" evidence="5">
    <location>
        <begin position="397"/>
        <end position="424"/>
    </location>
</feature>
<keyword evidence="8" id="KW-1185">Reference proteome</keyword>
<feature type="transmembrane region" description="Helical" evidence="5">
    <location>
        <begin position="49"/>
        <end position="69"/>
    </location>
</feature>
<dbReference type="Proteomes" id="UP000054903">
    <property type="component" value="Unassembled WGS sequence"/>
</dbReference>
<feature type="transmembrane region" description="Helical" evidence="5">
    <location>
        <begin position="230"/>
        <end position="250"/>
    </location>
</feature>
<dbReference type="EMBL" id="FCNX02000021">
    <property type="protein sequence ID" value="SAL00329.1"/>
    <property type="molecule type" value="Genomic_DNA"/>
</dbReference>
<feature type="transmembrane region" description="Helical" evidence="5">
    <location>
        <begin position="436"/>
        <end position="457"/>
    </location>
</feature>
<dbReference type="AlphaFoldDB" id="A0A158E0D1"/>
<feature type="transmembrane region" description="Helical" evidence="5">
    <location>
        <begin position="310"/>
        <end position="329"/>
    </location>
</feature>
<sequence length="484" mass="50748">MNKTINDADPRRWAALCVLLTGTLLPPLDFFIVNVTLPVIRSQLGASDALTQLVVSVYAAAYAVTLILGGRLGDLYGRRKVYIGGMLGFGLASAVCGLATSASVLIVGRLLQGVAAAITAPQSLASIHAIFPAEEKSRALGFYGATFGLASVGGQILGGALVSLDLLGLGWRSVFLINLPVIVVAVPAAMKLLSESKAADARQLDVKGALLLATGLLALIVPLIEGREQGWPWWCAVLLSASPLLLLLFWRYERRVELRGGSPLVVFSLFESRGLRRSLLATFFFYALASFFLIFAVFQQSSLGRNALSAGLAILPLGVGFLLGPLLSARLIKWLGAGTPIVGMAMEALGLFATAGMALAAHANWLWLPLFFIGLGQGIALPTLVRLNVDQVPARWAGLAAGLVNSTLQISAAIFVAVIGGLFFTLAPDGASVEAVTSGFAISCAVIGLMLAIASIVTRRSLAASSSEHKPRVTLKRETATSKS</sequence>
<dbReference type="InterPro" id="IPR036259">
    <property type="entry name" value="MFS_trans_sf"/>
</dbReference>
<accession>A0A158E0D1</accession>
<comment type="caution">
    <text evidence="7">The sequence shown here is derived from an EMBL/GenBank/DDBJ whole genome shotgun (WGS) entry which is preliminary data.</text>
</comment>
<evidence type="ECO:0000256" key="1">
    <source>
        <dbReference type="ARBA" id="ARBA00004141"/>
    </source>
</evidence>
<dbReference type="GO" id="GO:0022857">
    <property type="term" value="F:transmembrane transporter activity"/>
    <property type="evidence" value="ECO:0007669"/>
    <property type="project" value="InterPro"/>
</dbReference>
<name>A0A158E0D1_9BURK</name>
<evidence type="ECO:0000256" key="4">
    <source>
        <dbReference type="ARBA" id="ARBA00023136"/>
    </source>
</evidence>
<feature type="transmembrane region" description="Helical" evidence="5">
    <location>
        <begin position="12"/>
        <end position="37"/>
    </location>
</feature>
<dbReference type="PANTHER" id="PTHR42718:SF39">
    <property type="entry name" value="ACTINORHODIN TRANSPORTER-RELATED"/>
    <property type="match status" value="1"/>
</dbReference>
<organism evidence="7 8">
    <name type="scientific">Caballeronia fortuita</name>
    <dbReference type="NCBI Taxonomy" id="1777138"/>
    <lineage>
        <taxon>Bacteria</taxon>
        <taxon>Pseudomonadati</taxon>
        <taxon>Pseudomonadota</taxon>
        <taxon>Betaproteobacteria</taxon>
        <taxon>Burkholderiales</taxon>
        <taxon>Burkholderiaceae</taxon>
        <taxon>Caballeronia</taxon>
    </lineage>
</organism>
<reference evidence="7" key="1">
    <citation type="submission" date="2016-01" db="EMBL/GenBank/DDBJ databases">
        <authorList>
            <person name="Peeters C."/>
        </authorList>
    </citation>
    <scope>NUCLEOTIDE SEQUENCE</scope>
    <source>
        <strain evidence="7">LMG 29320</strain>
    </source>
</reference>
<gene>
    <name evidence="7" type="ORF">AWB77_06114</name>
</gene>
<feature type="transmembrane region" description="Helical" evidence="5">
    <location>
        <begin position="279"/>
        <end position="298"/>
    </location>
</feature>
<feature type="transmembrane region" description="Helical" evidence="5">
    <location>
        <begin position="140"/>
        <end position="162"/>
    </location>
</feature>
<dbReference type="RefSeq" id="WP_061138145.1">
    <property type="nucleotide sequence ID" value="NZ_FCNX02000021.1"/>
</dbReference>
<dbReference type="CDD" id="cd17321">
    <property type="entry name" value="MFS_MMR_MDR_like"/>
    <property type="match status" value="1"/>
</dbReference>
<dbReference type="Gene3D" id="1.20.1720.10">
    <property type="entry name" value="Multidrug resistance protein D"/>
    <property type="match status" value="1"/>
</dbReference>
<feature type="transmembrane region" description="Helical" evidence="5">
    <location>
        <begin position="366"/>
        <end position="385"/>
    </location>
</feature>
<dbReference type="OrthoDB" id="9807274at2"/>
<evidence type="ECO:0000313" key="8">
    <source>
        <dbReference type="Proteomes" id="UP000054903"/>
    </source>
</evidence>
<evidence type="ECO:0000259" key="6">
    <source>
        <dbReference type="PROSITE" id="PS50850"/>
    </source>
</evidence>
<dbReference type="GO" id="GO:0016020">
    <property type="term" value="C:membrane"/>
    <property type="evidence" value="ECO:0007669"/>
    <property type="project" value="UniProtKB-SubCell"/>
</dbReference>
<feature type="transmembrane region" description="Helical" evidence="5">
    <location>
        <begin position="81"/>
        <end position="107"/>
    </location>
</feature>
<evidence type="ECO:0000256" key="5">
    <source>
        <dbReference type="SAM" id="Phobius"/>
    </source>
</evidence>